<dbReference type="EMBL" id="KN838627">
    <property type="protein sequence ID" value="KIK00373.1"/>
    <property type="molecule type" value="Genomic_DNA"/>
</dbReference>
<reference evidence="2" key="2">
    <citation type="submission" date="2015-01" db="EMBL/GenBank/DDBJ databases">
        <title>Evolutionary Origins and Diversification of the Mycorrhizal Mutualists.</title>
        <authorList>
            <consortium name="DOE Joint Genome Institute"/>
            <consortium name="Mycorrhizal Genomics Consortium"/>
            <person name="Kohler A."/>
            <person name="Kuo A."/>
            <person name="Nagy L.G."/>
            <person name="Floudas D."/>
            <person name="Copeland A."/>
            <person name="Barry K.W."/>
            <person name="Cichocki N."/>
            <person name="Veneault-Fourrey C."/>
            <person name="LaButti K."/>
            <person name="Lindquist E.A."/>
            <person name="Lipzen A."/>
            <person name="Lundell T."/>
            <person name="Morin E."/>
            <person name="Murat C."/>
            <person name="Riley R."/>
            <person name="Ohm R."/>
            <person name="Sun H."/>
            <person name="Tunlid A."/>
            <person name="Henrissat B."/>
            <person name="Grigoriev I.V."/>
            <person name="Hibbett D.S."/>
            <person name="Martin F."/>
        </authorList>
    </citation>
    <scope>NUCLEOTIDE SEQUENCE [LARGE SCALE GENOMIC DNA]</scope>
    <source>
        <strain evidence="2">LaAM-08-1</strain>
    </source>
</reference>
<organism evidence="1 2">
    <name type="scientific">Laccaria amethystina LaAM-08-1</name>
    <dbReference type="NCBI Taxonomy" id="1095629"/>
    <lineage>
        <taxon>Eukaryota</taxon>
        <taxon>Fungi</taxon>
        <taxon>Dikarya</taxon>
        <taxon>Basidiomycota</taxon>
        <taxon>Agaricomycotina</taxon>
        <taxon>Agaricomycetes</taxon>
        <taxon>Agaricomycetidae</taxon>
        <taxon>Agaricales</taxon>
        <taxon>Agaricineae</taxon>
        <taxon>Hydnangiaceae</taxon>
        <taxon>Laccaria</taxon>
    </lineage>
</organism>
<dbReference type="HOGENOM" id="CLU_2638466_0_0_1"/>
<dbReference type="AlphaFoldDB" id="A0A0C9XWR9"/>
<dbReference type="STRING" id="1095629.A0A0C9XWR9"/>
<reference evidence="1 2" key="1">
    <citation type="submission" date="2014-04" db="EMBL/GenBank/DDBJ databases">
        <authorList>
            <consortium name="DOE Joint Genome Institute"/>
            <person name="Kuo A."/>
            <person name="Kohler A."/>
            <person name="Nagy L.G."/>
            <person name="Floudas D."/>
            <person name="Copeland A."/>
            <person name="Barry K.W."/>
            <person name="Cichocki N."/>
            <person name="Veneault-Fourrey C."/>
            <person name="LaButti K."/>
            <person name="Lindquist E.A."/>
            <person name="Lipzen A."/>
            <person name="Lundell T."/>
            <person name="Morin E."/>
            <person name="Murat C."/>
            <person name="Sun H."/>
            <person name="Tunlid A."/>
            <person name="Henrissat B."/>
            <person name="Grigoriev I.V."/>
            <person name="Hibbett D.S."/>
            <person name="Martin F."/>
            <person name="Nordberg H.P."/>
            <person name="Cantor M.N."/>
            <person name="Hua S.X."/>
        </authorList>
    </citation>
    <scope>NUCLEOTIDE SEQUENCE [LARGE SCALE GENOMIC DNA]</scope>
    <source>
        <strain evidence="1 2">LaAM-08-1</strain>
    </source>
</reference>
<protein>
    <submittedName>
        <fullName evidence="1">Uncharacterized protein</fullName>
    </submittedName>
</protein>
<evidence type="ECO:0000313" key="2">
    <source>
        <dbReference type="Proteomes" id="UP000054477"/>
    </source>
</evidence>
<accession>A0A0C9XWR9</accession>
<dbReference type="OrthoDB" id="2669721at2759"/>
<proteinExistence type="predicted"/>
<dbReference type="Proteomes" id="UP000054477">
    <property type="component" value="Unassembled WGS sequence"/>
</dbReference>
<name>A0A0C9XWR9_9AGAR</name>
<keyword evidence="2" id="KW-1185">Reference proteome</keyword>
<evidence type="ECO:0000313" key="1">
    <source>
        <dbReference type="EMBL" id="KIK00373.1"/>
    </source>
</evidence>
<sequence>MDHLHFSQLWLHTILHIGPEVIHIGPGAYICQYTREHTIGDLGQQIQQPSDPYANICKNSLLLCQANAPLCFRSSIK</sequence>
<gene>
    <name evidence="1" type="ORF">K443DRAFT_100538</name>
</gene>